<dbReference type="SMART" id="SM00487">
    <property type="entry name" value="DEXDc"/>
    <property type="match status" value="1"/>
</dbReference>
<protein>
    <submittedName>
        <fullName evidence="8">DUF3883 domain-containing protein</fullName>
    </submittedName>
</protein>
<gene>
    <name evidence="8" type="ORF">F8237_32690</name>
</gene>
<dbReference type="GO" id="GO:0005524">
    <property type="term" value="F:ATP binding"/>
    <property type="evidence" value="ECO:0007669"/>
    <property type="project" value="UniProtKB-KW"/>
</dbReference>
<proteinExistence type="predicted"/>
<dbReference type="Gene3D" id="3.40.50.300">
    <property type="entry name" value="P-loop containing nucleotide triphosphate hydrolases"/>
    <property type="match status" value="1"/>
</dbReference>
<reference evidence="9" key="1">
    <citation type="submission" date="2019-10" db="EMBL/GenBank/DDBJ databases">
        <title>Complete Genome Sequence of Bradyrhizobium betae type strain PL7HG1T.</title>
        <authorList>
            <person name="Bromfield E.S.P."/>
            <person name="Cloutier S."/>
        </authorList>
    </citation>
    <scope>NUCLEOTIDE SEQUENCE [LARGE SCALE GENOMIC DNA]</scope>
    <source>
        <strain evidence="9">PL7HG1</strain>
    </source>
</reference>
<feature type="region of interest" description="Disordered" evidence="5">
    <location>
        <begin position="410"/>
        <end position="434"/>
    </location>
</feature>
<dbReference type="REBASE" id="354797">
    <property type="entry name" value="BbeHG1ORF32695P"/>
</dbReference>
<dbReference type="InterPro" id="IPR001650">
    <property type="entry name" value="Helicase_C-like"/>
</dbReference>
<evidence type="ECO:0000256" key="1">
    <source>
        <dbReference type="ARBA" id="ARBA00022741"/>
    </source>
</evidence>
<dbReference type="Pfam" id="PF00271">
    <property type="entry name" value="Helicase_C"/>
    <property type="match status" value="1"/>
</dbReference>
<organism evidence="8 9">
    <name type="scientific">Bradyrhizobium betae</name>
    <dbReference type="NCBI Taxonomy" id="244734"/>
    <lineage>
        <taxon>Bacteria</taxon>
        <taxon>Pseudomonadati</taxon>
        <taxon>Pseudomonadota</taxon>
        <taxon>Alphaproteobacteria</taxon>
        <taxon>Hyphomicrobiales</taxon>
        <taxon>Nitrobacteraceae</taxon>
        <taxon>Bradyrhizobium</taxon>
    </lineage>
</organism>
<dbReference type="PANTHER" id="PTHR45766:SF6">
    <property type="entry name" value="SWI_SNF-RELATED MATRIX-ASSOCIATED ACTIN-DEPENDENT REGULATOR OF CHROMATIN SUBFAMILY A-LIKE PROTEIN 1"/>
    <property type="match status" value="1"/>
</dbReference>
<dbReference type="InterPro" id="IPR014001">
    <property type="entry name" value="Helicase_ATP-bd"/>
</dbReference>
<dbReference type="SUPFAM" id="SSF52540">
    <property type="entry name" value="P-loop containing nucleoside triphosphate hydrolases"/>
    <property type="match status" value="2"/>
</dbReference>
<dbReference type="AlphaFoldDB" id="A0A5P6PHB2"/>
<sequence length="1163" mass="130764">MLSLDKVIAGAKVRGLAGASPVEILRTEWIGSDALNVVYRGSDGPAEVVLFRDSEPNLELVQASRAFGFDGDGETFRIASEAQRIRLAHLFDPYFAVHSSRIEPLPHQITAVYGEMLPRQPLRFLLADDPGAGKTIMAGLFIKELIIRGDLERCLIIAPGSLVEQWQDELKEKFDLTFDIVSREQIETSVTGNPFVERNRLIMRLDMAARSETLQAKLQAASDWDLVICDEAHRMAASLFGNEVKYTKRYKLGQLVGGRTRHFLLMSATPHNGNDADFQLFMGLLDADRFEGRPREGARKVDVSDLMRRLTKEELRKFDGSPLFPERRASTIQYQLSDLEAQLYAAVTQYVRNEMRNLNNLGDDKRKNNVGFALQILQRRLASSPAAIYRSLLRRRERLEARLAEEQIIARGGRPQKQEQLSSLFDDDEDSDLDEVGGAELEDAEQQIADRATAAQTIPELEAELIILRDLEKLANQLRKSGEDAKWRQLGEILDKPPMVDEATGQRRKLLIFTEPRDTLEYLADKIRQRIGKSEAVVVIHGGVPRDVRKANIAAFNDDPEVRILVANDAAGEGVNLQRGAHLMVNYDLPWNPNRLEQRFGRIHRIGQTEVCHLWNLVSADTREGEVYARLLEKLERAREALGGRDSVYDVLGELFEGKPLRELLMEAVLYGDDPKHKQRLFTAVDGAVDKEKIETLIRERKLTSEGLDPRTVTEIREKMERAGARRLQPHYIRAFFEKAFVRLGGQIRRRETGRYEITRVPGRLRDRDRFAGGVVPIAERYERVCFDKAYRDTHKPQAAIITPGQGLLDVAIAVTLEEAGDVLKRGAALVDEADEGRTGARVLVTLEHTIRDGRPGRHGQPSVVSRKMQFVMLDEQGNALDAGPAPYLDFRPLQPDETNTASKLLEVDWLKGDIEKMAMHFAIANLVPQHLSETRERRLAEVDRVEGEVRARLKREINYWDGRAEELALKEQAGKGGRLNSGNARAYAQTLTERLDRRLRQLVEERDIQALPPQVRGAALVIPIGLLRSQTGMAPSGFAEDAVARAEVERLAMQAVFAAERALGREPRDVSAAKVGFDIESRNPKSGHLHFIEVKGRIEGGDTITVTTNEMIVALNAEEHFILAIVPISAGGFANQPVYVRKPFDSPRPRTLAPRSFISTSW</sequence>
<evidence type="ECO:0000313" key="9">
    <source>
        <dbReference type="Proteomes" id="UP000325641"/>
    </source>
</evidence>
<dbReference type="KEGG" id="bbet:F8237_32690"/>
<dbReference type="PROSITE" id="PS51194">
    <property type="entry name" value="HELICASE_CTER"/>
    <property type="match status" value="1"/>
</dbReference>
<dbReference type="InterPro" id="IPR057342">
    <property type="entry name" value="DEXDc_RapA"/>
</dbReference>
<name>A0A5P6PHB2_9BRAD</name>
<keyword evidence="4" id="KW-0067">ATP-binding</keyword>
<keyword evidence="1" id="KW-0547">Nucleotide-binding</keyword>
<dbReference type="OrthoDB" id="9814088at2"/>
<keyword evidence="3" id="KW-0347">Helicase</keyword>
<dbReference type="InterPro" id="IPR000330">
    <property type="entry name" value="SNF2_N"/>
</dbReference>
<dbReference type="Pfam" id="PF13020">
    <property type="entry name" value="NOV_C"/>
    <property type="match status" value="1"/>
</dbReference>
<dbReference type="EMBL" id="CP044543">
    <property type="protein sequence ID" value="QFI76743.1"/>
    <property type="molecule type" value="Genomic_DNA"/>
</dbReference>
<dbReference type="PROSITE" id="PS51192">
    <property type="entry name" value="HELICASE_ATP_BIND_1"/>
    <property type="match status" value="1"/>
</dbReference>
<evidence type="ECO:0000256" key="4">
    <source>
        <dbReference type="ARBA" id="ARBA00022840"/>
    </source>
</evidence>
<dbReference type="RefSeq" id="WP_151650191.1">
    <property type="nucleotide sequence ID" value="NZ_CP044543.1"/>
</dbReference>
<dbReference type="InterPro" id="IPR024975">
    <property type="entry name" value="NOV_C"/>
</dbReference>
<feature type="domain" description="Helicase C-terminal" evidence="7">
    <location>
        <begin position="499"/>
        <end position="656"/>
    </location>
</feature>
<evidence type="ECO:0000256" key="2">
    <source>
        <dbReference type="ARBA" id="ARBA00022801"/>
    </source>
</evidence>
<dbReference type="InterPro" id="IPR027417">
    <property type="entry name" value="P-loop_NTPase"/>
</dbReference>
<dbReference type="InterPro" id="IPR038718">
    <property type="entry name" value="SNF2-like_sf"/>
</dbReference>
<dbReference type="CDD" id="cd18793">
    <property type="entry name" value="SF2_C_SNF"/>
    <property type="match status" value="1"/>
</dbReference>
<dbReference type="PANTHER" id="PTHR45766">
    <property type="entry name" value="DNA ANNEALING HELICASE AND ENDONUCLEASE ZRANB3 FAMILY MEMBER"/>
    <property type="match status" value="1"/>
</dbReference>
<evidence type="ECO:0000256" key="5">
    <source>
        <dbReference type="SAM" id="MobiDB-lite"/>
    </source>
</evidence>
<dbReference type="CDD" id="cd18011">
    <property type="entry name" value="DEXDc_RapA"/>
    <property type="match status" value="1"/>
</dbReference>
<evidence type="ECO:0000313" key="8">
    <source>
        <dbReference type="EMBL" id="QFI76743.1"/>
    </source>
</evidence>
<dbReference type="SMART" id="SM00490">
    <property type="entry name" value="HELICc"/>
    <property type="match status" value="1"/>
</dbReference>
<dbReference type="Gene3D" id="3.40.50.10810">
    <property type="entry name" value="Tandem AAA-ATPase domain"/>
    <property type="match status" value="1"/>
</dbReference>
<evidence type="ECO:0000259" key="7">
    <source>
        <dbReference type="PROSITE" id="PS51194"/>
    </source>
</evidence>
<dbReference type="Proteomes" id="UP000325641">
    <property type="component" value="Chromosome"/>
</dbReference>
<dbReference type="GO" id="GO:0016787">
    <property type="term" value="F:hydrolase activity"/>
    <property type="evidence" value="ECO:0007669"/>
    <property type="project" value="UniProtKB-KW"/>
</dbReference>
<feature type="domain" description="Helicase ATP-binding" evidence="6">
    <location>
        <begin position="115"/>
        <end position="288"/>
    </location>
</feature>
<dbReference type="GO" id="GO:0004386">
    <property type="term" value="F:helicase activity"/>
    <property type="evidence" value="ECO:0007669"/>
    <property type="project" value="UniProtKB-KW"/>
</dbReference>
<dbReference type="InterPro" id="IPR049730">
    <property type="entry name" value="SNF2/RAD54-like_C"/>
</dbReference>
<dbReference type="Pfam" id="PF00176">
    <property type="entry name" value="SNF2-rel_dom"/>
    <property type="match status" value="1"/>
</dbReference>
<keyword evidence="2" id="KW-0378">Hydrolase</keyword>
<accession>A0A5P6PHB2</accession>
<evidence type="ECO:0000256" key="3">
    <source>
        <dbReference type="ARBA" id="ARBA00022806"/>
    </source>
</evidence>
<feature type="compositionally biased region" description="Acidic residues" evidence="5">
    <location>
        <begin position="425"/>
        <end position="434"/>
    </location>
</feature>
<evidence type="ECO:0000259" key="6">
    <source>
        <dbReference type="PROSITE" id="PS51192"/>
    </source>
</evidence>